<dbReference type="OrthoDB" id="2435181at2759"/>
<accession>A0A9P6TUX3</accession>
<proteinExistence type="predicted"/>
<evidence type="ECO:0000313" key="1">
    <source>
        <dbReference type="EMBL" id="KAG0247261.1"/>
    </source>
</evidence>
<dbReference type="AlphaFoldDB" id="A0A9P6TUX3"/>
<gene>
    <name evidence="1" type="ORF">DFQ27_002319</name>
</gene>
<organism evidence="1 2">
    <name type="scientific">Actinomortierella ambigua</name>
    <dbReference type="NCBI Taxonomy" id="1343610"/>
    <lineage>
        <taxon>Eukaryota</taxon>
        <taxon>Fungi</taxon>
        <taxon>Fungi incertae sedis</taxon>
        <taxon>Mucoromycota</taxon>
        <taxon>Mortierellomycotina</taxon>
        <taxon>Mortierellomycetes</taxon>
        <taxon>Mortierellales</taxon>
        <taxon>Mortierellaceae</taxon>
        <taxon>Actinomortierella</taxon>
    </lineage>
</organism>
<sequence length="174" mass="19345">MARLDRTLAINEATVTINTMETQARQGQGIKNAAYKTVQRNLRASVPFAESVKKELVAAMEKDKADEETIKIHLVQGEADLAIRSRARELATSTKLVVVVANDADYCLGPEIKWLLRPWGSRYIQYDIPTCLDKVALSRAQYQALGVVSHTDYSFNLPRLGIATNIKIIKAISD</sequence>
<keyword evidence="2" id="KW-1185">Reference proteome</keyword>
<protein>
    <submittedName>
        <fullName evidence="1">Uncharacterized protein</fullName>
    </submittedName>
</protein>
<dbReference type="Proteomes" id="UP000807716">
    <property type="component" value="Unassembled WGS sequence"/>
</dbReference>
<comment type="caution">
    <text evidence="1">The sequence shown here is derived from an EMBL/GenBank/DDBJ whole genome shotgun (WGS) entry which is preliminary data.</text>
</comment>
<name>A0A9P6TUX3_9FUNG</name>
<evidence type="ECO:0000313" key="2">
    <source>
        <dbReference type="Proteomes" id="UP000807716"/>
    </source>
</evidence>
<reference evidence="1" key="1">
    <citation type="journal article" date="2020" name="Fungal Divers.">
        <title>Resolving the Mortierellaceae phylogeny through synthesis of multi-gene phylogenetics and phylogenomics.</title>
        <authorList>
            <person name="Vandepol N."/>
            <person name="Liber J."/>
            <person name="Desiro A."/>
            <person name="Na H."/>
            <person name="Kennedy M."/>
            <person name="Barry K."/>
            <person name="Grigoriev I.V."/>
            <person name="Miller A.N."/>
            <person name="O'Donnell K."/>
            <person name="Stajich J.E."/>
            <person name="Bonito G."/>
        </authorList>
    </citation>
    <scope>NUCLEOTIDE SEQUENCE</scope>
    <source>
        <strain evidence="1">BC1065</strain>
    </source>
</reference>
<feature type="non-terminal residue" evidence="1">
    <location>
        <position position="174"/>
    </location>
</feature>
<dbReference type="EMBL" id="JAAAJB010001863">
    <property type="protein sequence ID" value="KAG0247261.1"/>
    <property type="molecule type" value="Genomic_DNA"/>
</dbReference>